<proteinExistence type="predicted"/>
<dbReference type="EMBL" id="KZ084115">
    <property type="protein sequence ID" value="OSD00937.1"/>
    <property type="molecule type" value="Genomic_DNA"/>
</dbReference>
<name>A0A1Y2IIK6_TRAC3</name>
<dbReference type="Proteomes" id="UP000193067">
    <property type="component" value="Unassembled WGS sequence"/>
</dbReference>
<sequence>MPADKASCRNRDRLERAWAHWTLGLPSRHVSDHARHGRGAIGGRSRASFHGAGAAPCDSARGSSAAPRARRGCAVSLRIAWASTTVRDRPSCDLESWTGTHPGTIVHDIAQASVAETMKAGRRDESLSWTDVAVVMRTNSVSLNSISVLPSEASAVALPRKISGIVVLRQSSPVSMSLVHLEAHDLSSCLICRT</sequence>
<feature type="region of interest" description="Disordered" evidence="1">
    <location>
        <begin position="30"/>
        <end position="65"/>
    </location>
</feature>
<evidence type="ECO:0000313" key="3">
    <source>
        <dbReference type="Proteomes" id="UP000193067"/>
    </source>
</evidence>
<evidence type="ECO:0000256" key="1">
    <source>
        <dbReference type="SAM" id="MobiDB-lite"/>
    </source>
</evidence>
<reference evidence="2 3" key="1">
    <citation type="journal article" date="2015" name="Biotechnol. Biofuels">
        <title>Enhanced degradation of softwood versus hardwood by the white-rot fungus Pycnoporus coccineus.</title>
        <authorList>
            <person name="Couturier M."/>
            <person name="Navarro D."/>
            <person name="Chevret D."/>
            <person name="Henrissat B."/>
            <person name="Piumi F."/>
            <person name="Ruiz-Duenas F.J."/>
            <person name="Martinez A.T."/>
            <person name="Grigoriev I.V."/>
            <person name="Riley R."/>
            <person name="Lipzen A."/>
            <person name="Berrin J.G."/>
            <person name="Master E.R."/>
            <person name="Rosso M.N."/>
        </authorList>
    </citation>
    <scope>NUCLEOTIDE SEQUENCE [LARGE SCALE GENOMIC DNA]</scope>
    <source>
        <strain evidence="2 3">BRFM310</strain>
    </source>
</reference>
<organism evidence="2 3">
    <name type="scientific">Trametes coccinea (strain BRFM310)</name>
    <name type="common">Pycnoporus coccineus</name>
    <dbReference type="NCBI Taxonomy" id="1353009"/>
    <lineage>
        <taxon>Eukaryota</taxon>
        <taxon>Fungi</taxon>
        <taxon>Dikarya</taxon>
        <taxon>Basidiomycota</taxon>
        <taxon>Agaricomycotina</taxon>
        <taxon>Agaricomycetes</taxon>
        <taxon>Polyporales</taxon>
        <taxon>Polyporaceae</taxon>
        <taxon>Trametes</taxon>
    </lineage>
</organism>
<keyword evidence="3" id="KW-1185">Reference proteome</keyword>
<gene>
    <name evidence="2" type="ORF">PYCCODRAFT_651071</name>
</gene>
<protein>
    <submittedName>
        <fullName evidence="2">Uncharacterized protein</fullName>
    </submittedName>
</protein>
<accession>A0A1Y2IIK6</accession>
<dbReference type="AlphaFoldDB" id="A0A1Y2IIK6"/>
<evidence type="ECO:0000313" key="2">
    <source>
        <dbReference type="EMBL" id="OSD00937.1"/>
    </source>
</evidence>